<keyword evidence="3" id="KW-1185">Reference proteome</keyword>
<protein>
    <submittedName>
        <fullName evidence="2">DnaJ domain protein</fullName>
    </submittedName>
</protein>
<keyword evidence="1" id="KW-0812">Transmembrane</keyword>
<dbReference type="KEGG" id="nai:NECAME_15183"/>
<gene>
    <name evidence="2" type="ORF">NECAME_15183</name>
</gene>
<dbReference type="Proteomes" id="UP000053676">
    <property type="component" value="Unassembled WGS sequence"/>
</dbReference>
<dbReference type="PANTHER" id="PTHR44825">
    <property type="match status" value="1"/>
</dbReference>
<feature type="transmembrane region" description="Helical" evidence="1">
    <location>
        <begin position="134"/>
        <end position="153"/>
    </location>
</feature>
<proteinExistence type="predicted"/>
<dbReference type="STRING" id="51031.W2SJ16"/>
<keyword evidence="1" id="KW-1133">Transmembrane helix</keyword>
<dbReference type="InterPro" id="IPR052763">
    <property type="entry name" value="DnaJ_C4"/>
</dbReference>
<reference evidence="3" key="1">
    <citation type="journal article" date="2014" name="Nat. Genet.">
        <title>Genome of the human hookworm Necator americanus.</title>
        <authorList>
            <person name="Tang Y.T."/>
            <person name="Gao X."/>
            <person name="Rosa B.A."/>
            <person name="Abubucker S."/>
            <person name="Hallsworth-Pepin K."/>
            <person name="Martin J."/>
            <person name="Tyagi R."/>
            <person name="Heizer E."/>
            <person name="Zhang X."/>
            <person name="Bhonagiri-Palsikar V."/>
            <person name="Minx P."/>
            <person name="Warren W.C."/>
            <person name="Wang Q."/>
            <person name="Zhan B."/>
            <person name="Hotez P.J."/>
            <person name="Sternberg P.W."/>
            <person name="Dougall A."/>
            <person name="Gaze S.T."/>
            <person name="Mulvenna J."/>
            <person name="Sotillo J."/>
            <person name="Ranganathan S."/>
            <person name="Rabelo E.M."/>
            <person name="Wilson R.K."/>
            <person name="Felgner P.L."/>
            <person name="Bethony J."/>
            <person name="Hawdon J.M."/>
            <person name="Gasser R.B."/>
            <person name="Loukas A."/>
            <person name="Mitreva M."/>
        </authorList>
    </citation>
    <scope>NUCLEOTIDE SEQUENCE [LARGE SCALE GENOMIC DNA]</scope>
</reference>
<evidence type="ECO:0000313" key="3">
    <source>
        <dbReference type="Proteomes" id="UP000053676"/>
    </source>
</evidence>
<dbReference type="Gene3D" id="1.10.287.110">
    <property type="entry name" value="DnaJ domain"/>
    <property type="match status" value="2"/>
</dbReference>
<dbReference type="AlphaFoldDB" id="W2SJ16"/>
<sequence>MLLTMRARGMLLVTFRQVSYLTKKHSYYDILGVKSDATIEEIRAAFVKKSNEVKEAYDCLRNPEKRAAYDDQCIVRAGYLKEATHLKFKEDTIIDLNRARNDSYTGPRGPNAEESHHFRDFEEEYYREKYKNRMLVVLGGVMACLILTNIGYIW</sequence>
<keyword evidence="1" id="KW-0472">Membrane</keyword>
<name>W2SJ16_NECAM</name>
<evidence type="ECO:0000256" key="1">
    <source>
        <dbReference type="SAM" id="Phobius"/>
    </source>
</evidence>
<organism evidence="2 3">
    <name type="scientific">Necator americanus</name>
    <name type="common">Human hookworm</name>
    <dbReference type="NCBI Taxonomy" id="51031"/>
    <lineage>
        <taxon>Eukaryota</taxon>
        <taxon>Metazoa</taxon>
        <taxon>Ecdysozoa</taxon>
        <taxon>Nematoda</taxon>
        <taxon>Chromadorea</taxon>
        <taxon>Rhabditida</taxon>
        <taxon>Rhabditina</taxon>
        <taxon>Rhabditomorpha</taxon>
        <taxon>Strongyloidea</taxon>
        <taxon>Ancylostomatidae</taxon>
        <taxon>Bunostominae</taxon>
        <taxon>Necator</taxon>
    </lineage>
</organism>
<accession>W2SJ16</accession>
<dbReference type="SUPFAM" id="SSF46565">
    <property type="entry name" value="Chaperone J-domain"/>
    <property type="match status" value="1"/>
</dbReference>
<dbReference type="EMBL" id="KI669068">
    <property type="protein sequence ID" value="ETN69649.1"/>
    <property type="molecule type" value="Genomic_DNA"/>
</dbReference>
<dbReference type="InterPro" id="IPR036869">
    <property type="entry name" value="J_dom_sf"/>
</dbReference>
<dbReference type="PANTHER" id="PTHR44825:SF1">
    <property type="entry name" value="DNAJ HOMOLOG SUBFAMILY C MEMBER 4"/>
    <property type="match status" value="1"/>
</dbReference>
<evidence type="ECO:0000313" key="2">
    <source>
        <dbReference type="EMBL" id="ETN69649.1"/>
    </source>
</evidence>
<dbReference type="OrthoDB" id="376357at2759"/>